<proteinExistence type="predicted"/>
<comment type="subcellular location">
    <subcellularLocation>
        <location evidence="1">Cell membrane</location>
        <topology evidence="1">Multi-pass membrane protein</topology>
    </subcellularLocation>
</comment>
<dbReference type="InterPro" id="IPR013525">
    <property type="entry name" value="ABC2_TM"/>
</dbReference>
<dbReference type="GO" id="GO:0140359">
    <property type="term" value="F:ABC-type transporter activity"/>
    <property type="evidence" value="ECO:0007669"/>
    <property type="project" value="InterPro"/>
</dbReference>
<keyword evidence="4 6" id="KW-1133">Transmembrane helix</keyword>
<evidence type="ECO:0000313" key="9">
    <source>
        <dbReference type="Proteomes" id="UP000823771"/>
    </source>
</evidence>
<dbReference type="Pfam" id="PF12698">
    <property type="entry name" value="ABC2_membrane_3"/>
    <property type="match status" value="1"/>
</dbReference>
<dbReference type="AlphaFoldDB" id="A0A9D9NLW6"/>
<organism evidence="8 9">
    <name type="scientific">Candidatus Cryptobacteroides excrementipullorum</name>
    <dbReference type="NCBI Taxonomy" id="2840761"/>
    <lineage>
        <taxon>Bacteria</taxon>
        <taxon>Pseudomonadati</taxon>
        <taxon>Bacteroidota</taxon>
        <taxon>Bacteroidia</taxon>
        <taxon>Bacteroidales</taxon>
        <taxon>Candidatus Cryptobacteroides</taxon>
    </lineage>
</organism>
<dbReference type="GO" id="GO:0005886">
    <property type="term" value="C:plasma membrane"/>
    <property type="evidence" value="ECO:0007669"/>
    <property type="project" value="UniProtKB-SubCell"/>
</dbReference>
<evidence type="ECO:0000256" key="2">
    <source>
        <dbReference type="ARBA" id="ARBA00022475"/>
    </source>
</evidence>
<evidence type="ECO:0000313" key="8">
    <source>
        <dbReference type="EMBL" id="MBO8478307.1"/>
    </source>
</evidence>
<feature type="transmembrane region" description="Helical" evidence="6">
    <location>
        <begin position="268"/>
        <end position="291"/>
    </location>
</feature>
<keyword evidence="3 6" id="KW-0812">Transmembrane</keyword>
<evidence type="ECO:0000259" key="7">
    <source>
        <dbReference type="Pfam" id="PF12698"/>
    </source>
</evidence>
<dbReference type="EMBL" id="JADILZ010000045">
    <property type="protein sequence ID" value="MBO8478307.1"/>
    <property type="molecule type" value="Genomic_DNA"/>
</dbReference>
<protein>
    <submittedName>
        <fullName evidence="8">ABC transporter permease</fullName>
    </submittedName>
</protein>
<gene>
    <name evidence="8" type="ORF">IAB80_05420</name>
</gene>
<reference evidence="8" key="1">
    <citation type="submission" date="2020-10" db="EMBL/GenBank/DDBJ databases">
        <authorList>
            <person name="Gilroy R."/>
        </authorList>
    </citation>
    <scope>NUCLEOTIDE SEQUENCE</scope>
    <source>
        <strain evidence="8">2478</strain>
    </source>
</reference>
<accession>A0A9D9NLW6</accession>
<dbReference type="Gene3D" id="3.40.1710.10">
    <property type="entry name" value="abc type-2 transporter like domain"/>
    <property type="match status" value="1"/>
</dbReference>
<feature type="transmembrane region" description="Helical" evidence="6">
    <location>
        <begin position="192"/>
        <end position="211"/>
    </location>
</feature>
<sequence length="389" mass="43097">MDFIHKVKAAVLRELRLMRQRPIYLLASVGVMAFCTVFFLTFLKDGMPDELPIGVVDNDNSSLSRNFIRQLDATQLGSTVRFGSYRQAREALQTGKINAFCVIPEGMYEDVLSGGQPVMTLYVNSLYFVGGALAYKDLLTMANLSSGAVQREVLRAKGMNDEAIMGQIQPVVIDAHQIGNVTTDYGVYLTNVLLPGILEMIIILVTVYALGSELKYGTSRHMLEKAGGSMSAAMIGKLIPYTALFTVIGIICDIVLYDWAGFPMAGSIWNMFAGTFVMVLACEAVAFFIIGTLPILRLAISISALYSVLAFSLAGFTFPVEAMPPFIQGLAAAFPLRHYYLMYVQEAIFASGFSGWYPQIIYMLLFLFLPALTYKRLHKAYRLQNFPRK</sequence>
<evidence type="ECO:0000256" key="1">
    <source>
        <dbReference type="ARBA" id="ARBA00004651"/>
    </source>
</evidence>
<feature type="domain" description="ABC-2 type transporter transmembrane" evidence="7">
    <location>
        <begin position="27"/>
        <end position="369"/>
    </location>
</feature>
<feature type="transmembrane region" description="Helical" evidence="6">
    <location>
        <begin position="298"/>
        <end position="318"/>
    </location>
</feature>
<dbReference type="InterPro" id="IPR051449">
    <property type="entry name" value="ABC-2_transporter_component"/>
</dbReference>
<dbReference type="Proteomes" id="UP000823771">
    <property type="component" value="Unassembled WGS sequence"/>
</dbReference>
<feature type="transmembrane region" description="Helical" evidence="6">
    <location>
        <begin position="23"/>
        <end position="43"/>
    </location>
</feature>
<keyword evidence="2" id="KW-1003">Cell membrane</keyword>
<evidence type="ECO:0000256" key="3">
    <source>
        <dbReference type="ARBA" id="ARBA00022692"/>
    </source>
</evidence>
<evidence type="ECO:0000256" key="6">
    <source>
        <dbReference type="SAM" id="Phobius"/>
    </source>
</evidence>
<name>A0A9D9NLW6_9BACT</name>
<evidence type="ECO:0000256" key="4">
    <source>
        <dbReference type="ARBA" id="ARBA00022989"/>
    </source>
</evidence>
<comment type="caution">
    <text evidence="8">The sequence shown here is derived from an EMBL/GenBank/DDBJ whole genome shotgun (WGS) entry which is preliminary data.</text>
</comment>
<feature type="transmembrane region" description="Helical" evidence="6">
    <location>
        <begin position="356"/>
        <end position="374"/>
    </location>
</feature>
<evidence type="ECO:0000256" key="5">
    <source>
        <dbReference type="ARBA" id="ARBA00023136"/>
    </source>
</evidence>
<reference evidence="8" key="2">
    <citation type="journal article" date="2021" name="PeerJ">
        <title>Extensive microbial diversity within the chicken gut microbiome revealed by metagenomics and culture.</title>
        <authorList>
            <person name="Gilroy R."/>
            <person name="Ravi A."/>
            <person name="Getino M."/>
            <person name="Pursley I."/>
            <person name="Horton D.L."/>
            <person name="Alikhan N.F."/>
            <person name="Baker D."/>
            <person name="Gharbi K."/>
            <person name="Hall N."/>
            <person name="Watson M."/>
            <person name="Adriaenssens E.M."/>
            <person name="Foster-Nyarko E."/>
            <person name="Jarju S."/>
            <person name="Secka A."/>
            <person name="Antonio M."/>
            <person name="Oren A."/>
            <person name="Chaudhuri R.R."/>
            <person name="La Ragione R."/>
            <person name="Hildebrand F."/>
            <person name="Pallen M.J."/>
        </authorList>
    </citation>
    <scope>NUCLEOTIDE SEQUENCE</scope>
    <source>
        <strain evidence="8">2478</strain>
    </source>
</reference>
<dbReference type="PANTHER" id="PTHR30294">
    <property type="entry name" value="MEMBRANE COMPONENT OF ABC TRANSPORTER YHHJ-RELATED"/>
    <property type="match status" value="1"/>
</dbReference>
<keyword evidence="5 6" id="KW-0472">Membrane</keyword>
<feature type="transmembrane region" description="Helical" evidence="6">
    <location>
        <begin position="232"/>
        <end position="256"/>
    </location>
</feature>
<dbReference type="PANTHER" id="PTHR30294:SF47">
    <property type="entry name" value="INNER MEMBRANE TRANSPORT PERMEASE YHHJ"/>
    <property type="match status" value="1"/>
</dbReference>